<dbReference type="RefSeq" id="WP_282839760.1">
    <property type="nucleotide sequence ID" value="NZ_JASCXW010000024.1"/>
</dbReference>
<name>A0AAW6U9H7_9MOLU</name>
<feature type="transmembrane region" description="Helical" evidence="1">
    <location>
        <begin position="28"/>
        <end position="45"/>
    </location>
</feature>
<evidence type="ECO:0000313" key="3">
    <source>
        <dbReference type="Proteomes" id="UP001431532"/>
    </source>
</evidence>
<keyword evidence="1" id="KW-0812">Transmembrane</keyword>
<comment type="caution">
    <text evidence="2">The sequence shown here is derived from an EMBL/GenBank/DDBJ whole genome shotgun (WGS) entry which is preliminary data.</text>
</comment>
<feature type="transmembrane region" description="Helical" evidence="1">
    <location>
        <begin position="82"/>
        <end position="102"/>
    </location>
</feature>
<evidence type="ECO:0000256" key="1">
    <source>
        <dbReference type="SAM" id="Phobius"/>
    </source>
</evidence>
<keyword evidence="1" id="KW-1133">Transmembrane helix</keyword>
<feature type="transmembrane region" description="Helical" evidence="1">
    <location>
        <begin position="57"/>
        <end position="76"/>
    </location>
</feature>
<feature type="transmembrane region" description="Helical" evidence="1">
    <location>
        <begin position="111"/>
        <end position="132"/>
    </location>
</feature>
<accession>A0AAW6U9H7</accession>
<reference evidence="2" key="1">
    <citation type="submission" date="2023-05" db="EMBL/GenBank/DDBJ databases">
        <title>Mariniplasma microaerophilum sp. nov., a novel anaerobic mollicute isolated from terrestrial mud volcano, Taman Peninsula, Russia.</title>
        <authorList>
            <person name="Khomyakova M.A."/>
            <person name="Merkel A.Y."/>
            <person name="Slobodkin A.I."/>
        </authorList>
    </citation>
    <scope>NUCLEOTIDE SEQUENCE</scope>
    <source>
        <strain evidence="2">M4Ah</strain>
    </source>
</reference>
<evidence type="ECO:0008006" key="4">
    <source>
        <dbReference type="Google" id="ProtNLM"/>
    </source>
</evidence>
<organism evidence="2 3">
    <name type="scientific">Peloplasma aerotolerans</name>
    <dbReference type="NCBI Taxonomy" id="3044389"/>
    <lineage>
        <taxon>Bacteria</taxon>
        <taxon>Bacillati</taxon>
        <taxon>Mycoplasmatota</taxon>
        <taxon>Mollicutes</taxon>
        <taxon>Acholeplasmatales</taxon>
        <taxon>Acholeplasmataceae</taxon>
        <taxon>Peloplasma</taxon>
    </lineage>
</organism>
<evidence type="ECO:0000313" key="2">
    <source>
        <dbReference type="EMBL" id="MDI6453329.1"/>
    </source>
</evidence>
<sequence>MVGVYLSAIVLLLSIVLLFSSKHTQKTFLIVSALCILIYKLIEYTQYGLLLQPYKIPLEYSTMAYFIYSITIIFNFSKMKTLAAFASFISGFGYLISFMFLAPEFIFNNGIFLTFFAFINHSILFIGSLLLMSEHHYTKYDNKLILNYTLFYVVYVVIINHIIEFPQSYIFIRLLLGGNLLNYLYPSISYTSYDYLLYFILLLIIYRFALHLFNYINHLIFFLRKDNRHEYTI</sequence>
<dbReference type="AlphaFoldDB" id="A0AAW6U9H7"/>
<dbReference type="Proteomes" id="UP001431532">
    <property type="component" value="Unassembled WGS sequence"/>
</dbReference>
<gene>
    <name evidence="2" type="ORF">QJ521_07115</name>
</gene>
<keyword evidence="1" id="KW-0472">Membrane</keyword>
<protein>
    <recommendedName>
        <fullName evidence="4">YwaF family protein</fullName>
    </recommendedName>
</protein>
<dbReference type="EMBL" id="JASCXW010000024">
    <property type="protein sequence ID" value="MDI6453329.1"/>
    <property type="molecule type" value="Genomic_DNA"/>
</dbReference>
<keyword evidence="3" id="KW-1185">Reference proteome</keyword>
<feature type="transmembrane region" description="Helical" evidence="1">
    <location>
        <begin position="144"/>
        <end position="163"/>
    </location>
</feature>
<proteinExistence type="predicted"/>
<feature type="transmembrane region" description="Helical" evidence="1">
    <location>
        <begin position="195"/>
        <end position="216"/>
    </location>
</feature>